<protein>
    <submittedName>
        <fullName evidence="1">Uncharacterized protein</fullName>
    </submittedName>
</protein>
<reference evidence="1 2" key="1">
    <citation type="journal article" date="2018" name="Sci. Rep.">
        <title>Genomic signatures of local adaptation to the degree of environmental predictability in rotifers.</title>
        <authorList>
            <person name="Franch-Gras L."/>
            <person name="Hahn C."/>
            <person name="Garcia-Roger E.M."/>
            <person name="Carmona M.J."/>
            <person name="Serra M."/>
            <person name="Gomez A."/>
        </authorList>
    </citation>
    <scope>NUCLEOTIDE SEQUENCE [LARGE SCALE GENOMIC DNA]</scope>
    <source>
        <strain evidence="1">HYR1</strain>
    </source>
</reference>
<proteinExistence type="predicted"/>
<comment type="caution">
    <text evidence="1">The sequence shown here is derived from an EMBL/GenBank/DDBJ whole genome shotgun (WGS) entry which is preliminary data.</text>
</comment>
<gene>
    <name evidence="1" type="ORF">BpHYR1_034247</name>
</gene>
<organism evidence="1 2">
    <name type="scientific">Brachionus plicatilis</name>
    <name type="common">Marine rotifer</name>
    <name type="synonym">Brachionus muelleri</name>
    <dbReference type="NCBI Taxonomy" id="10195"/>
    <lineage>
        <taxon>Eukaryota</taxon>
        <taxon>Metazoa</taxon>
        <taxon>Spiralia</taxon>
        <taxon>Gnathifera</taxon>
        <taxon>Rotifera</taxon>
        <taxon>Eurotatoria</taxon>
        <taxon>Monogononta</taxon>
        <taxon>Pseudotrocha</taxon>
        <taxon>Ploima</taxon>
        <taxon>Brachionidae</taxon>
        <taxon>Brachionus</taxon>
    </lineage>
</organism>
<evidence type="ECO:0000313" key="1">
    <source>
        <dbReference type="EMBL" id="RNA06403.1"/>
    </source>
</evidence>
<accession>A0A3M7Q513</accession>
<dbReference type="Proteomes" id="UP000276133">
    <property type="component" value="Unassembled WGS sequence"/>
</dbReference>
<keyword evidence="2" id="KW-1185">Reference proteome</keyword>
<dbReference type="EMBL" id="REGN01007404">
    <property type="protein sequence ID" value="RNA06403.1"/>
    <property type="molecule type" value="Genomic_DNA"/>
</dbReference>
<sequence length="270" mass="32007">MERMEKNLDCLPKILNCIASYQNPIFQKSTPEKVVPKNNFNEVMTDSSSESDEEKVKHVALPKDQDTQHRPYFKALLLKFINLEIPERSKNLGFDKIKIEYPNSIIKIKEIFEAECTLKKVKMYFHKLISFIKIIIPNNFRDPSLLKSHDLVLQIVFSSLISHWIVFWMIDNQKFHDTFQGFFVANSDIWLDKYWLIVNKDFNSIAWWRPRCFTREKNSFIKPNPAGKIAWVGRLRRGRYVFIRTAFKFKPIIIIKLKCIDSKTSKVIKI</sequence>
<name>A0A3M7Q513_BRAPC</name>
<evidence type="ECO:0000313" key="2">
    <source>
        <dbReference type="Proteomes" id="UP000276133"/>
    </source>
</evidence>
<dbReference type="AlphaFoldDB" id="A0A3M7Q513"/>